<dbReference type="Gene3D" id="3.40.50.11780">
    <property type="match status" value="2"/>
</dbReference>
<feature type="domain" description="Tail sheath protein subtilisin-like" evidence="2">
    <location>
        <begin position="338"/>
        <end position="414"/>
    </location>
</feature>
<gene>
    <name evidence="4" type="ORF">Pan161_20990</name>
</gene>
<dbReference type="Pfam" id="PF04984">
    <property type="entry name" value="Phage_sheath_1"/>
    <property type="match status" value="1"/>
</dbReference>
<dbReference type="InterPro" id="IPR035089">
    <property type="entry name" value="Phage_sheath_subtilisin"/>
</dbReference>
<dbReference type="RefSeq" id="WP_145226400.1">
    <property type="nucleotide sequence ID" value="NZ_CP036343.1"/>
</dbReference>
<dbReference type="InterPro" id="IPR052042">
    <property type="entry name" value="Tail_sheath_structural"/>
</dbReference>
<protein>
    <submittedName>
        <fullName evidence="4">Phage tail sheath protein</fullName>
    </submittedName>
</protein>
<proteinExistence type="inferred from homology"/>
<comment type="similarity">
    <text evidence="1">Belongs to the myoviridae tail sheath protein family.</text>
</comment>
<evidence type="ECO:0000313" key="4">
    <source>
        <dbReference type="EMBL" id="QDT90447.1"/>
    </source>
</evidence>
<dbReference type="KEGG" id="gax:Pan161_20990"/>
<evidence type="ECO:0000313" key="5">
    <source>
        <dbReference type="Proteomes" id="UP000316855"/>
    </source>
</evidence>
<dbReference type="AlphaFoldDB" id="A0A517VBR6"/>
<organism evidence="4 5">
    <name type="scientific">Gimesia algae</name>
    <dbReference type="NCBI Taxonomy" id="2527971"/>
    <lineage>
        <taxon>Bacteria</taxon>
        <taxon>Pseudomonadati</taxon>
        <taxon>Planctomycetota</taxon>
        <taxon>Planctomycetia</taxon>
        <taxon>Planctomycetales</taxon>
        <taxon>Planctomycetaceae</taxon>
        <taxon>Gimesia</taxon>
    </lineage>
</organism>
<dbReference type="OrthoDB" id="9767864at2"/>
<evidence type="ECO:0000256" key="1">
    <source>
        <dbReference type="ARBA" id="ARBA00008005"/>
    </source>
</evidence>
<sequence>MPGTPTYPGVYVEEIPSGIRTIAGVATSITAFLGRAVRGPVNVATTITSYADFERTFGGINHDFPMSYAVRDFYQNGGKRAVIVRLVGKNAAAATANKDGGLTLRAANQGTWGNNLRYLCDNIAVKGDSGELFNLQIFELVGPDKLAVHREVIRNVSCNKDAKRRVDRVLQIESEIVRAVEPTDNAQPEVYDTIPSDQQSLKEKLKTLDANLGKDSEKLGASHFKSGEDSDTGDKTGLAALDSTDLFNLLCIPPDNLTGDIPKDVYSEALSYCMHRRAMLIVDPPSDWKNNELIASGLKSDPRTKLGELNLQGSNACNAILTYPRIRQTDADPDYSGQLDTFAACGMIAGIIARTDATRGVWKAPAGLDASLNGIHSLAVKLTDEENGILNQVGINCLRSFPAAGNVVWGARTMDGDDQLGSEWKYIPVRRTALYIEESLYRGTHWAVFEPNDEPLWAQLRLNIGAFMNDLFRQGAFQGRSPRESYFVKCDKDTTTQNDINRGIVNVVVGFAPLKPAEFVVIKLTQIAGQIET</sequence>
<evidence type="ECO:0000259" key="3">
    <source>
        <dbReference type="Pfam" id="PF17482"/>
    </source>
</evidence>
<evidence type="ECO:0000259" key="2">
    <source>
        <dbReference type="Pfam" id="PF04984"/>
    </source>
</evidence>
<dbReference type="InterPro" id="IPR020287">
    <property type="entry name" value="Tail_sheath_C"/>
</dbReference>
<name>A0A517VBR6_9PLAN</name>
<accession>A0A517VBR6</accession>
<dbReference type="PANTHER" id="PTHR35861:SF1">
    <property type="entry name" value="PHAGE TAIL SHEATH PROTEIN"/>
    <property type="match status" value="1"/>
</dbReference>
<feature type="domain" description="Tail sheath protein C-terminal" evidence="3">
    <location>
        <begin position="422"/>
        <end position="523"/>
    </location>
</feature>
<reference evidence="4 5" key="1">
    <citation type="submission" date="2019-02" db="EMBL/GenBank/DDBJ databases">
        <title>Deep-cultivation of Planctomycetes and their phenomic and genomic characterization uncovers novel biology.</title>
        <authorList>
            <person name="Wiegand S."/>
            <person name="Jogler M."/>
            <person name="Boedeker C."/>
            <person name="Pinto D."/>
            <person name="Vollmers J."/>
            <person name="Rivas-Marin E."/>
            <person name="Kohn T."/>
            <person name="Peeters S.H."/>
            <person name="Heuer A."/>
            <person name="Rast P."/>
            <person name="Oberbeckmann S."/>
            <person name="Bunk B."/>
            <person name="Jeske O."/>
            <person name="Meyerdierks A."/>
            <person name="Storesund J.E."/>
            <person name="Kallscheuer N."/>
            <person name="Luecker S."/>
            <person name="Lage O.M."/>
            <person name="Pohl T."/>
            <person name="Merkel B.J."/>
            <person name="Hornburger P."/>
            <person name="Mueller R.-W."/>
            <person name="Bruemmer F."/>
            <person name="Labrenz M."/>
            <person name="Spormann A.M."/>
            <person name="Op den Camp H."/>
            <person name="Overmann J."/>
            <person name="Amann R."/>
            <person name="Jetten M.S.M."/>
            <person name="Mascher T."/>
            <person name="Medema M.H."/>
            <person name="Devos D.P."/>
            <person name="Kaster A.-K."/>
            <person name="Ovreas L."/>
            <person name="Rohde M."/>
            <person name="Galperin M.Y."/>
            <person name="Jogler C."/>
        </authorList>
    </citation>
    <scope>NUCLEOTIDE SEQUENCE [LARGE SCALE GENOMIC DNA]</scope>
    <source>
        <strain evidence="4 5">Pan161</strain>
    </source>
</reference>
<dbReference type="EMBL" id="CP036343">
    <property type="protein sequence ID" value="QDT90447.1"/>
    <property type="molecule type" value="Genomic_DNA"/>
</dbReference>
<dbReference type="PANTHER" id="PTHR35861">
    <property type="match status" value="1"/>
</dbReference>
<dbReference type="Proteomes" id="UP000316855">
    <property type="component" value="Chromosome"/>
</dbReference>
<keyword evidence="5" id="KW-1185">Reference proteome</keyword>
<dbReference type="Pfam" id="PF17482">
    <property type="entry name" value="Phage_sheath_1C"/>
    <property type="match status" value="1"/>
</dbReference>